<keyword evidence="4" id="KW-1185">Reference proteome</keyword>
<dbReference type="InterPro" id="IPR000719">
    <property type="entry name" value="Prot_kinase_dom"/>
</dbReference>
<dbReference type="OrthoDB" id="5489650at2"/>
<protein>
    <submittedName>
        <fullName evidence="3">Uncharacterized protein</fullName>
    </submittedName>
</protein>
<evidence type="ECO:0000313" key="3">
    <source>
        <dbReference type="EMBL" id="RAL20044.1"/>
    </source>
</evidence>
<feature type="domain" description="Protein kinase" evidence="1">
    <location>
        <begin position="10"/>
        <end position="261"/>
    </location>
</feature>
<dbReference type="PROSITE" id="PS50904">
    <property type="entry name" value="PRELI_MSF1"/>
    <property type="match status" value="1"/>
</dbReference>
<dbReference type="SMART" id="SM00220">
    <property type="entry name" value="S_TKc"/>
    <property type="match status" value="1"/>
</dbReference>
<dbReference type="AlphaFoldDB" id="A0A328C6A6"/>
<dbReference type="Pfam" id="PF00069">
    <property type="entry name" value="Pkinase"/>
    <property type="match status" value="1"/>
</dbReference>
<organism evidence="3 4">
    <name type="scientific">Lujinxingia litoralis</name>
    <dbReference type="NCBI Taxonomy" id="2211119"/>
    <lineage>
        <taxon>Bacteria</taxon>
        <taxon>Deltaproteobacteria</taxon>
        <taxon>Bradymonadales</taxon>
        <taxon>Lujinxingiaceae</taxon>
        <taxon>Lujinxingia</taxon>
    </lineage>
</organism>
<evidence type="ECO:0000259" key="1">
    <source>
        <dbReference type="PROSITE" id="PS50011"/>
    </source>
</evidence>
<gene>
    <name evidence="3" type="ORF">DL240_18960</name>
</gene>
<dbReference type="InterPro" id="IPR006797">
    <property type="entry name" value="PRELI/MSF1_dom"/>
</dbReference>
<proteinExistence type="predicted"/>
<evidence type="ECO:0000259" key="2">
    <source>
        <dbReference type="PROSITE" id="PS50904"/>
    </source>
</evidence>
<reference evidence="3 4" key="1">
    <citation type="submission" date="2018-05" db="EMBL/GenBank/DDBJ databases">
        <title>Lujinxingia marina gen. nov. sp. nov., a new facultative anaerobic member of the class Deltaproteobacteria, and proposal of Lujinxingaceae fam. nov.</title>
        <authorList>
            <person name="Li C.-M."/>
        </authorList>
    </citation>
    <scope>NUCLEOTIDE SEQUENCE [LARGE SCALE GENOMIC DNA]</scope>
    <source>
        <strain evidence="3 4">B210</strain>
    </source>
</reference>
<dbReference type="InterPro" id="IPR008271">
    <property type="entry name" value="Ser/Thr_kinase_AS"/>
</dbReference>
<dbReference type="PROSITE" id="PS00108">
    <property type="entry name" value="PROTEIN_KINASE_ST"/>
    <property type="match status" value="1"/>
</dbReference>
<dbReference type="GO" id="GO:0005524">
    <property type="term" value="F:ATP binding"/>
    <property type="evidence" value="ECO:0007669"/>
    <property type="project" value="InterPro"/>
</dbReference>
<evidence type="ECO:0000313" key="4">
    <source>
        <dbReference type="Proteomes" id="UP000249169"/>
    </source>
</evidence>
<dbReference type="RefSeq" id="WP_111731468.1">
    <property type="nucleotide sequence ID" value="NZ_QHKO01000016.1"/>
</dbReference>
<dbReference type="SUPFAM" id="SSF56112">
    <property type="entry name" value="Protein kinase-like (PK-like)"/>
    <property type="match status" value="1"/>
</dbReference>
<feature type="domain" description="PRELI/MSF1" evidence="2">
    <location>
        <begin position="936"/>
        <end position="1005"/>
    </location>
</feature>
<accession>A0A328C6A6</accession>
<dbReference type="Gene3D" id="1.10.510.10">
    <property type="entry name" value="Transferase(Phosphotransferase) domain 1"/>
    <property type="match status" value="1"/>
</dbReference>
<dbReference type="InterPro" id="IPR051681">
    <property type="entry name" value="Ser/Thr_Kinases-Pseudokinases"/>
</dbReference>
<comment type="caution">
    <text evidence="3">The sequence shown here is derived from an EMBL/GenBank/DDBJ whole genome shotgun (WGS) entry which is preliminary data.</text>
</comment>
<dbReference type="Proteomes" id="UP000249169">
    <property type="component" value="Unassembled WGS sequence"/>
</dbReference>
<dbReference type="PROSITE" id="PS50011">
    <property type="entry name" value="PROTEIN_KINASE_DOM"/>
    <property type="match status" value="1"/>
</dbReference>
<dbReference type="CDD" id="cd14014">
    <property type="entry name" value="STKc_PknB_like"/>
    <property type="match status" value="1"/>
</dbReference>
<dbReference type="Gene3D" id="3.30.200.20">
    <property type="entry name" value="Phosphorylase Kinase, domain 1"/>
    <property type="match status" value="1"/>
</dbReference>
<dbReference type="GO" id="GO:0004674">
    <property type="term" value="F:protein serine/threonine kinase activity"/>
    <property type="evidence" value="ECO:0007669"/>
    <property type="project" value="TreeGrafter"/>
</dbReference>
<dbReference type="PANTHER" id="PTHR44329">
    <property type="entry name" value="SERINE/THREONINE-PROTEIN KINASE TNNI3K-RELATED"/>
    <property type="match status" value="1"/>
</dbReference>
<name>A0A328C6A6_9DELT</name>
<dbReference type="InterPro" id="IPR011009">
    <property type="entry name" value="Kinase-like_dom_sf"/>
</dbReference>
<dbReference type="EMBL" id="QHKO01000016">
    <property type="protein sequence ID" value="RAL20044.1"/>
    <property type="molecule type" value="Genomic_DNA"/>
</dbReference>
<sequence>MSDTGLPPRYQALQTYAHTGRSRTLRARDRKSGQEVVVKLFDPQGSPCSRAWREAAILSQIRHPGVVPLLDEGRIGAVDFLVTPHLDGSPFPGRRPLRAGELERLARTLADTLAHVHACGVVHGDLKPDNVLVDEDGHCTLIDFDLSPLPHDDLMSTPAGGLTGSMATMSPEQLRGARATAACDCYALGVMLFKAATSCWPHPLESRAALMRARLASPSVELSPLAIPIADELQTAIEGLMHAEPHRRFAHLDALVARAFTSESDALTALWLRTSGLNELIPTLATPARHTLCGEPGLHPDDLHAMLRVALTMRGPFFELLQGSLPFESLPPAWLADIPDTLPLEEVHRVCLERLKTHLHHSPALVRRAHLDAWSLQLIDELPADLPLIEIRDEGPATHTLCAPGHDELEALFEGSNRIFRVPHRAAALLARRSAGRLGGMAALLQLWRRQGMGSWTGARFAISPASLEHLEAQSNLANPLPPAPDALSEPDIELLRWVQIAGESATLPRLALWLGQPPWSVRARLKALHARRLLHLDSDETVHARVSLIGSMEPAALEPYHRAVAEEMKPGQAPRFFHMLRYASDDAIAAEGLRTAEVLDRQGRSDEAIAVLRHSLRAALLTDDPAAIIRVLETWASQALASASPTRQEAWLASVERLPSHLSKPLSRLIELVALARHCCRARAADTIAPLRALGPFASPRLELRRQMFIARACKDLSIEAFADALDAMRPWAGKHPDAEVRGSFVGWQAMLAFHRHDFERAANLHARAAQIKIRPSARQASTLAEAIARMEAGDFERSHALARALITQAHVHHQPHHLARIHNLIRTSAYRLGDRLAPEPERVDELAPLAIPELRALTALTEAAIAWRAGEHPLARSLCEVAREDWEKSGHRPGADLARTFSAFLHPCDPHTALSLAASLREHAPPRITLQGFAMLATSLSPTPYPWQEAARRYLRELPDAPRHRRMEILSVDECLRLIERATATETSLRPPSTRITSAPAEA</sequence>